<gene>
    <name evidence="2" type="ORF">I2F25_10760</name>
</gene>
<proteinExistence type="predicted"/>
<sequence length="247" mass="29040">MQYLYDFNLLSLNTLKLGLKGLHNGDKLSVFCIQSYVSSIINEKYLSTLVEILIADQISKISDSNRHDKEIIAAVELDILYWIVVLIEILFIVLLILRNFGLMNSKLIKSQLYVFLDILGLFESDYRILEVMVQIGTRFEYEEIKSGNNTYSYYKFLTSGVELYFEDEKLISIFFFTQPSNNYSVFPKLNSFIDNLEANTKREKIMSILGEGDILERNWLKYYLEEKYLHFEFDTCNYLKQMTIGVR</sequence>
<evidence type="ECO:0000313" key="2">
    <source>
        <dbReference type="EMBL" id="MEB5477522.1"/>
    </source>
</evidence>
<organism evidence="2 3">
    <name type="scientific">Acinetobacter pollinis</name>
    <dbReference type="NCBI Taxonomy" id="2605270"/>
    <lineage>
        <taxon>Bacteria</taxon>
        <taxon>Pseudomonadati</taxon>
        <taxon>Pseudomonadota</taxon>
        <taxon>Gammaproteobacteria</taxon>
        <taxon>Moraxellales</taxon>
        <taxon>Moraxellaceae</taxon>
        <taxon>Acinetobacter</taxon>
    </lineage>
</organism>
<accession>A0ABU6DUI5</accession>
<keyword evidence="1" id="KW-0472">Membrane</keyword>
<evidence type="ECO:0000256" key="1">
    <source>
        <dbReference type="SAM" id="Phobius"/>
    </source>
</evidence>
<keyword evidence="1" id="KW-1133">Transmembrane helix</keyword>
<keyword evidence="1" id="KW-0812">Transmembrane</keyword>
<name>A0ABU6DUI5_9GAMM</name>
<feature type="transmembrane region" description="Helical" evidence="1">
    <location>
        <begin position="79"/>
        <end position="97"/>
    </location>
</feature>
<keyword evidence="3" id="KW-1185">Reference proteome</keyword>
<dbReference type="EMBL" id="VTDN01000008">
    <property type="protein sequence ID" value="MEB5477522.1"/>
    <property type="molecule type" value="Genomic_DNA"/>
</dbReference>
<protein>
    <submittedName>
        <fullName evidence="2">Uncharacterized protein</fullName>
    </submittedName>
</protein>
<comment type="caution">
    <text evidence="2">The sequence shown here is derived from an EMBL/GenBank/DDBJ whole genome shotgun (WGS) entry which is preliminary data.</text>
</comment>
<dbReference type="RefSeq" id="WP_325775888.1">
    <property type="nucleotide sequence ID" value="NZ_VTDN01000008.1"/>
</dbReference>
<evidence type="ECO:0000313" key="3">
    <source>
        <dbReference type="Proteomes" id="UP001339883"/>
    </source>
</evidence>
<reference evidence="2 3" key="1">
    <citation type="submission" date="2019-08" db="EMBL/GenBank/DDBJ databases">
        <title>Five species of Acinetobacter isolated from floral nectar and animal pollinators.</title>
        <authorList>
            <person name="Hendry T.A."/>
        </authorList>
    </citation>
    <scope>NUCLEOTIDE SEQUENCE [LARGE SCALE GENOMIC DNA]</scope>
    <source>
        <strain evidence="2 3">MD18.27</strain>
    </source>
</reference>
<dbReference type="Proteomes" id="UP001339883">
    <property type="component" value="Unassembled WGS sequence"/>
</dbReference>